<reference evidence="1" key="1">
    <citation type="submission" date="2019-02" db="EMBL/GenBank/DDBJ databases">
        <authorList>
            <person name="Gruber-Vodicka R. H."/>
            <person name="Seah K. B. B."/>
        </authorList>
    </citation>
    <scope>NUCLEOTIDE SEQUENCE</scope>
    <source>
        <strain evidence="1">BECK_M7</strain>
    </source>
</reference>
<organism evidence="1">
    <name type="scientific">Candidatus Kentrum sp. LFY</name>
    <dbReference type="NCBI Taxonomy" id="2126342"/>
    <lineage>
        <taxon>Bacteria</taxon>
        <taxon>Pseudomonadati</taxon>
        <taxon>Pseudomonadota</taxon>
        <taxon>Gammaproteobacteria</taxon>
        <taxon>Candidatus Kentrum</taxon>
    </lineage>
</organism>
<protein>
    <submittedName>
        <fullName evidence="1">Uncharacterized protein</fullName>
    </submittedName>
</protein>
<evidence type="ECO:0000313" key="1">
    <source>
        <dbReference type="EMBL" id="VFJ88092.1"/>
    </source>
</evidence>
<dbReference type="AlphaFoldDB" id="A0A450U892"/>
<proteinExistence type="predicted"/>
<gene>
    <name evidence="1" type="ORF">BECKLFY1418B_GA0070995_10093</name>
</gene>
<name>A0A450U892_9GAMM</name>
<sequence length="122" mass="14081">MVVILAPPSRRLSILLTDFHIEKCRPKQDTPERSWRVLARGGYLLLPTWLHKWSSFTKRRFFFANTKRFEYPKSLQMDQVLESGVTEKTSPRGKMDKGAWQGQYFPGLGQSVIAPGIETNPE</sequence>
<accession>A0A450U892</accession>
<dbReference type="EMBL" id="CAADFF010000009">
    <property type="protein sequence ID" value="VFJ88092.1"/>
    <property type="molecule type" value="Genomic_DNA"/>
</dbReference>